<organism evidence="2 3">
    <name type="scientific">Candidatus Corynebacterium avicola</name>
    <dbReference type="NCBI Taxonomy" id="2838527"/>
    <lineage>
        <taxon>Bacteria</taxon>
        <taxon>Bacillati</taxon>
        <taxon>Actinomycetota</taxon>
        <taxon>Actinomycetes</taxon>
        <taxon>Mycobacteriales</taxon>
        <taxon>Corynebacteriaceae</taxon>
        <taxon>Corynebacterium</taxon>
    </lineage>
</organism>
<dbReference type="AlphaFoldDB" id="A0A9D1ULR2"/>
<evidence type="ECO:0000259" key="1">
    <source>
        <dbReference type="Pfam" id="PF13577"/>
    </source>
</evidence>
<gene>
    <name evidence="2" type="ORF">H9870_13155</name>
</gene>
<evidence type="ECO:0000313" key="3">
    <source>
        <dbReference type="Proteomes" id="UP000824190"/>
    </source>
</evidence>
<sequence length="149" mass="16638">MNDVTIAKAEIREVINDYAMLLDTDIRDDSHNDEMAAFFTDDATLTGLTWHAEGADQIRERLAARPQDQRTRTYLSTCHITLSSPTEAAVRVYVHAYHGKGGEPPFTMRADGPAGPADPGVGEWRLRLRKTEAGWRISFYEAVGPTFVQ</sequence>
<reference evidence="2" key="2">
    <citation type="submission" date="2021-04" db="EMBL/GenBank/DDBJ databases">
        <authorList>
            <person name="Gilroy R."/>
        </authorList>
    </citation>
    <scope>NUCLEOTIDE SEQUENCE</scope>
    <source>
        <strain evidence="2">CHK32-1732</strain>
    </source>
</reference>
<proteinExistence type="predicted"/>
<dbReference type="SUPFAM" id="SSF54427">
    <property type="entry name" value="NTF2-like"/>
    <property type="match status" value="1"/>
</dbReference>
<reference evidence="2" key="1">
    <citation type="journal article" date="2021" name="PeerJ">
        <title>Extensive microbial diversity within the chicken gut microbiome revealed by metagenomics and culture.</title>
        <authorList>
            <person name="Gilroy R."/>
            <person name="Ravi A."/>
            <person name="Getino M."/>
            <person name="Pursley I."/>
            <person name="Horton D.L."/>
            <person name="Alikhan N.F."/>
            <person name="Baker D."/>
            <person name="Gharbi K."/>
            <person name="Hall N."/>
            <person name="Watson M."/>
            <person name="Adriaenssens E.M."/>
            <person name="Foster-Nyarko E."/>
            <person name="Jarju S."/>
            <person name="Secka A."/>
            <person name="Antonio M."/>
            <person name="Oren A."/>
            <person name="Chaudhuri R.R."/>
            <person name="La Ragione R."/>
            <person name="Hildebrand F."/>
            <person name="Pallen M.J."/>
        </authorList>
    </citation>
    <scope>NUCLEOTIDE SEQUENCE</scope>
    <source>
        <strain evidence="2">CHK32-1732</strain>
    </source>
</reference>
<dbReference type="Gene3D" id="3.10.450.50">
    <property type="match status" value="1"/>
</dbReference>
<comment type="caution">
    <text evidence="2">The sequence shown here is derived from an EMBL/GenBank/DDBJ whole genome shotgun (WGS) entry which is preliminary data.</text>
</comment>
<protein>
    <submittedName>
        <fullName evidence="2">Nuclear transport factor 2 family protein</fullName>
    </submittedName>
</protein>
<dbReference type="Pfam" id="PF13577">
    <property type="entry name" value="SnoaL_4"/>
    <property type="match status" value="1"/>
</dbReference>
<dbReference type="InterPro" id="IPR032710">
    <property type="entry name" value="NTF2-like_dom_sf"/>
</dbReference>
<evidence type="ECO:0000313" key="2">
    <source>
        <dbReference type="EMBL" id="HIW92594.1"/>
    </source>
</evidence>
<dbReference type="EMBL" id="DXGC01000113">
    <property type="protein sequence ID" value="HIW92594.1"/>
    <property type="molecule type" value="Genomic_DNA"/>
</dbReference>
<name>A0A9D1ULR2_9CORY</name>
<feature type="domain" description="SnoaL-like" evidence="1">
    <location>
        <begin position="7"/>
        <end position="139"/>
    </location>
</feature>
<accession>A0A9D1ULR2</accession>
<dbReference type="InterPro" id="IPR037401">
    <property type="entry name" value="SnoaL-like"/>
</dbReference>
<dbReference type="Proteomes" id="UP000824190">
    <property type="component" value="Unassembled WGS sequence"/>
</dbReference>